<dbReference type="Proteomes" id="UP000187085">
    <property type="component" value="Unassembled WGS sequence"/>
</dbReference>
<dbReference type="STRING" id="554083.BKD30_07595"/>
<feature type="domain" description="Methyltransferase" evidence="1">
    <location>
        <begin position="45"/>
        <end position="87"/>
    </location>
</feature>
<accession>A0A1R1LB41</accession>
<dbReference type="Gene3D" id="3.40.50.150">
    <property type="entry name" value="Vaccinia Virus protein VP39"/>
    <property type="match status" value="1"/>
</dbReference>
<dbReference type="SUPFAM" id="SSF53335">
    <property type="entry name" value="S-adenosyl-L-methionine-dependent methyltransferases"/>
    <property type="match status" value="1"/>
</dbReference>
<organism evidence="2 3">
    <name type="scientific">Tersicoccus phoenicis</name>
    <dbReference type="NCBI Taxonomy" id="554083"/>
    <lineage>
        <taxon>Bacteria</taxon>
        <taxon>Bacillati</taxon>
        <taxon>Actinomycetota</taxon>
        <taxon>Actinomycetes</taxon>
        <taxon>Micrococcales</taxon>
        <taxon>Micrococcaceae</taxon>
        <taxon>Tersicoccus</taxon>
    </lineage>
</organism>
<proteinExistence type="predicted"/>
<comment type="caution">
    <text evidence="2">The sequence shown here is derived from an EMBL/GenBank/DDBJ whole genome shotgun (WGS) entry which is preliminary data.</text>
</comment>
<dbReference type="RefSeq" id="WP_076703714.1">
    <property type="nucleotide sequence ID" value="NZ_MRDE01000049.1"/>
</dbReference>
<evidence type="ECO:0000313" key="2">
    <source>
        <dbReference type="EMBL" id="OMH24726.1"/>
    </source>
</evidence>
<evidence type="ECO:0000259" key="1">
    <source>
        <dbReference type="Pfam" id="PF13649"/>
    </source>
</evidence>
<dbReference type="CDD" id="cd02440">
    <property type="entry name" value="AdoMet_MTases"/>
    <property type="match status" value="1"/>
</dbReference>
<dbReference type="Pfam" id="PF13649">
    <property type="entry name" value="Methyltransf_25"/>
    <property type="match status" value="1"/>
</dbReference>
<gene>
    <name evidence="2" type="ORF">BKD30_07595</name>
</gene>
<dbReference type="InterPro" id="IPR029063">
    <property type="entry name" value="SAM-dependent_MTases_sf"/>
</dbReference>
<dbReference type="InterPro" id="IPR041698">
    <property type="entry name" value="Methyltransf_25"/>
</dbReference>
<dbReference type="OrthoDB" id="9805171at2"/>
<evidence type="ECO:0000313" key="3">
    <source>
        <dbReference type="Proteomes" id="UP000187085"/>
    </source>
</evidence>
<sequence length="176" mass="18944">MDSASHLAYVHASGPQQRRHATMRVIIRPLPLDDGDALSSGQPTLTDHPFPYGAFDGVLSWYSTIHTPDAELPRVLAQVRRIVKPGGHVLLAFQAGSGVVEVSGAYRQRGLDITLYRHDRSVDAVAAAMGAAGLVEVGRLERAAVSHERTAQAVVIARRPVESASSAEAERLDLQH</sequence>
<dbReference type="AlphaFoldDB" id="A0A1R1LB41"/>
<name>A0A1R1LB41_9MICC</name>
<keyword evidence="3" id="KW-1185">Reference proteome</keyword>
<dbReference type="EMBL" id="MRDE01000049">
    <property type="protein sequence ID" value="OMH24726.1"/>
    <property type="molecule type" value="Genomic_DNA"/>
</dbReference>
<reference evidence="2 3" key="1">
    <citation type="submission" date="2016-12" db="EMBL/GenBank/DDBJ databases">
        <title>Draft genome of Tersicoccus phoenicis 1P05MA.</title>
        <authorList>
            <person name="Nakajima Y."/>
            <person name="Yoshizawa S."/>
            <person name="Nakamura K."/>
            <person name="Ogura Y."/>
            <person name="Hayashi T."/>
            <person name="Kogure K."/>
        </authorList>
    </citation>
    <scope>NUCLEOTIDE SEQUENCE [LARGE SCALE GENOMIC DNA]</scope>
    <source>
        <strain evidence="2 3">1p05MA</strain>
    </source>
</reference>
<protein>
    <recommendedName>
        <fullName evidence="1">Methyltransferase domain-containing protein</fullName>
    </recommendedName>
</protein>